<dbReference type="SUPFAM" id="SSF52129">
    <property type="entry name" value="Caspase-like"/>
    <property type="match status" value="1"/>
</dbReference>
<dbReference type="InterPro" id="IPR052039">
    <property type="entry name" value="Caspase-related_regulators"/>
</dbReference>
<dbReference type="GO" id="GO:0004197">
    <property type="term" value="F:cysteine-type endopeptidase activity"/>
    <property type="evidence" value="ECO:0007669"/>
    <property type="project" value="InterPro"/>
</dbReference>
<proteinExistence type="predicted"/>
<keyword evidence="3" id="KW-1185">Reference proteome</keyword>
<reference evidence="2 3" key="1">
    <citation type="journal article" date="2013" name="Curr. Biol.">
        <title>The Genome of the Foraminiferan Reticulomyxa filosa.</title>
        <authorList>
            <person name="Glockner G."/>
            <person name="Hulsmann N."/>
            <person name="Schleicher M."/>
            <person name="Noegel A.A."/>
            <person name="Eichinger L."/>
            <person name="Gallinger C."/>
            <person name="Pawlowski J."/>
            <person name="Sierra R."/>
            <person name="Euteneuer U."/>
            <person name="Pillet L."/>
            <person name="Moustafa A."/>
            <person name="Platzer M."/>
            <person name="Groth M."/>
            <person name="Szafranski K."/>
            <person name="Schliwa M."/>
        </authorList>
    </citation>
    <scope>NUCLEOTIDE SEQUENCE [LARGE SCALE GENOMIC DNA]</scope>
</reference>
<dbReference type="InterPro" id="IPR011600">
    <property type="entry name" value="Pept_C14_caspase"/>
</dbReference>
<dbReference type="InterPro" id="IPR001309">
    <property type="entry name" value="Pept_C14_p20"/>
</dbReference>
<evidence type="ECO:0000313" key="3">
    <source>
        <dbReference type="Proteomes" id="UP000023152"/>
    </source>
</evidence>
<gene>
    <name evidence="2" type="ORF">RFI_26638</name>
</gene>
<feature type="domain" description="Caspase family p20" evidence="1">
    <location>
        <begin position="124"/>
        <end position="209"/>
    </location>
</feature>
<comment type="caution">
    <text evidence="2">The sequence shown here is derived from an EMBL/GenBank/DDBJ whole genome shotgun (WGS) entry which is preliminary data.</text>
</comment>
<dbReference type="AlphaFoldDB" id="X6MA17"/>
<protein>
    <recommendedName>
        <fullName evidence="1">Caspase family p20 domain-containing protein</fullName>
    </recommendedName>
</protein>
<dbReference type="PANTHER" id="PTHR22576">
    <property type="entry name" value="MUCOSA ASSOCIATED LYMPHOID TISSUE LYMPHOMA TRANSLOCATION PROTEIN 1/PARACASPASE"/>
    <property type="match status" value="1"/>
</dbReference>
<dbReference type="PANTHER" id="PTHR22576:SF37">
    <property type="entry name" value="MUCOSA-ASSOCIATED LYMPHOID TISSUE LYMPHOMA TRANSLOCATION PROTEIN 1"/>
    <property type="match status" value="1"/>
</dbReference>
<sequence length="312" mass="36334">MKKLIKMKDLTLEELIRQSYSCLNLTFELADMKNNIIDSDDAVKQVFMMKEPSFKIRWKSLQQPIISEKHKIIKNALVAMIGISKYVDNTKWPNIPNVKKKDVKNFKKLFEQELNYEFVCNQPQQMTKKDIQSFLARLISNYELHNNTHKYDGLIMIICGHGENGNMLVTSDGKSLSIDEIRESFNCDKMESFKDFPKIFIIDMCRGKNTPTAHMTTTMRGKKEDMQSLGHNDDGFLMIWSTTQGHQIGDFSLLSNCMKSVVMSKYKSGYPFKQMLNDVRQEIRRSKNGEWYCVETQDTTSYDMVFVARKTL</sequence>
<evidence type="ECO:0000313" key="2">
    <source>
        <dbReference type="EMBL" id="ETO10739.1"/>
    </source>
</evidence>
<organism evidence="2 3">
    <name type="scientific">Reticulomyxa filosa</name>
    <dbReference type="NCBI Taxonomy" id="46433"/>
    <lineage>
        <taxon>Eukaryota</taxon>
        <taxon>Sar</taxon>
        <taxon>Rhizaria</taxon>
        <taxon>Retaria</taxon>
        <taxon>Foraminifera</taxon>
        <taxon>Monothalamids</taxon>
        <taxon>Reticulomyxidae</taxon>
        <taxon>Reticulomyxa</taxon>
    </lineage>
</organism>
<evidence type="ECO:0000259" key="1">
    <source>
        <dbReference type="PROSITE" id="PS50208"/>
    </source>
</evidence>
<dbReference type="Gene3D" id="3.40.50.1460">
    <property type="match status" value="1"/>
</dbReference>
<dbReference type="GO" id="GO:0006508">
    <property type="term" value="P:proteolysis"/>
    <property type="evidence" value="ECO:0007669"/>
    <property type="project" value="InterPro"/>
</dbReference>
<dbReference type="PROSITE" id="PS50208">
    <property type="entry name" value="CASPASE_P20"/>
    <property type="match status" value="1"/>
</dbReference>
<dbReference type="InterPro" id="IPR029030">
    <property type="entry name" value="Caspase-like_dom_sf"/>
</dbReference>
<dbReference type="EMBL" id="ASPP01023179">
    <property type="protein sequence ID" value="ETO10739.1"/>
    <property type="molecule type" value="Genomic_DNA"/>
</dbReference>
<name>X6MA17_RETFI</name>
<accession>X6MA17</accession>
<dbReference type="Pfam" id="PF00656">
    <property type="entry name" value="Peptidase_C14"/>
    <property type="match status" value="1"/>
</dbReference>
<dbReference type="Proteomes" id="UP000023152">
    <property type="component" value="Unassembled WGS sequence"/>
</dbReference>